<feature type="transmembrane region" description="Helical" evidence="6">
    <location>
        <begin position="191"/>
        <end position="216"/>
    </location>
</feature>
<comment type="subcellular location">
    <subcellularLocation>
        <location evidence="1">Membrane</location>
        <topology evidence="1">Multi-pass membrane protein</topology>
    </subcellularLocation>
</comment>
<feature type="transmembrane region" description="Helical" evidence="6">
    <location>
        <begin position="81"/>
        <end position="105"/>
    </location>
</feature>
<dbReference type="AlphaFoldDB" id="A0A3B4DE92"/>
<dbReference type="RefSeq" id="XP_017564184.1">
    <property type="nucleotide sequence ID" value="XM_017708695.2"/>
</dbReference>
<keyword evidence="3 6" id="KW-0812">Transmembrane</keyword>
<dbReference type="GeneID" id="108433858"/>
<evidence type="ECO:0000256" key="3">
    <source>
        <dbReference type="ARBA" id="ARBA00022692"/>
    </source>
</evidence>
<evidence type="ECO:0000256" key="1">
    <source>
        <dbReference type="ARBA" id="ARBA00004141"/>
    </source>
</evidence>
<dbReference type="Ensembl" id="ENSPNAT00000033448.2">
    <property type="protein sequence ID" value="ENSPNAP00000021773.1"/>
    <property type="gene ID" value="ENSPNAG00000005320.2"/>
</dbReference>
<evidence type="ECO:0000256" key="5">
    <source>
        <dbReference type="ARBA" id="ARBA00023136"/>
    </source>
</evidence>
<organism evidence="7 8">
    <name type="scientific">Pygocentrus nattereri</name>
    <name type="common">Red-bellied piranha</name>
    <dbReference type="NCBI Taxonomy" id="42514"/>
    <lineage>
        <taxon>Eukaryota</taxon>
        <taxon>Metazoa</taxon>
        <taxon>Chordata</taxon>
        <taxon>Craniata</taxon>
        <taxon>Vertebrata</taxon>
        <taxon>Euteleostomi</taxon>
        <taxon>Actinopterygii</taxon>
        <taxon>Neopterygii</taxon>
        <taxon>Teleostei</taxon>
        <taxon>Ostariophysi</taxon>
        <taxon>Characiformes</taxon>
        <taxon>Characoidei</taxon>
        <taxon>Pygocentrus</taxon>
    </lineage>
</organism>
<keyword evidence="8" id="KW-1185">Reference proteome</keyword>
<dbReference type="STRING" id="42514.ENSPNAP00000021773"/>
<evidence type="ECO:0000256" key="2">
    <source>
        <dbReference type="ARBA" id="ARBA00009565"/>
    </source>
</evidence>
<keyword evidence="5 6" id="KW-0472">Membrane</keyword>
<accession>A0A3B4DE92</accession>
<dbReference type="OrthoDB" id="10071849at2759"/>
<dbReference type="Proteomes" id="UP001501920">
    <property type="component" value="Chromosome 24"/>
</dbReference>
<dbReference type="PANTHER" id="PTHR23320">
    <property type="entry name" value="MEMBRANE-SPANNING 4-DOMAINS SUBFAMILY A MS4A -RELATED"/>
    <property type="match status" value="1"/>
</dbReference>
<protein>
    <submittedName>
        <fullName evidence="7">Transmembrane protein 176l.2</fullName>
    </submittedName>
</protein>
<reference evidence="7 8" key="1">
    <citation type="submission" date="2020-10" db="EMBL/GenBank/DDBJ databases">
        <title>Pygocentrus nattereri (red-bellied piranha) genome, fPygNat1, primary haplotype.</title>
        <authorList>
            <person name="Myers G."/>
            <person name="Meyer A."/>
            <person name="Karagic N."/>
            <person name="Pippel M."/>
            <person name="Winkler S."/>
            <person name="Tracey A."/>
            <person name="Wood J."/>
            <person name="Formenti G."/>
            <person name="Howe K."/>
            <person name="Fedrigo O."/>
            <person name="Jarvis E.D."/>
        </authorList>
    </citation>
    <scope>NUCLEOTIDE SEQUENCE [LARGE SCALE GENOMIC DNA]</scope>
</reference>
<proteinExistence type="inferred from homology"/>
<dbReference type="GO" id="GO:0016020">
    <property type="term" value="C:membrane"/>
    <property type="evidence" value="ECO:0007669"/>
    <property type="project" value="UniProtKB-SubCell"/>
</dbReference>
<reference evidence="7" key="3">
    <citation type="submission" date="2025-09" db="UniProtKB">
        <authorList>
            <consortium name="Ensembl"/>
        </authorList>
    </citation>
    <scope>IDENTIFICATION</scope>
</reference>
<feature type="transmembrane region" description="Helical" evidence="6">
    <location>
        <begin position="112"/>
        <end position="134"/>
    </location>
</feature>
<feature type="transmembrane region" description="Helical" evidence="6">
    <location>
        <begin position="55"/>
        <end position="75"/>
    </location>
</feature>
<sequence>MSLMISRAEGVTVFTVTSNPKSKWPLLCQLLGTLCYSPVCSVSQSLKQKMGRTHTVLGTLQILFGILNVAIWSIFTKGPFFTYVWASVFWFGGVLIAAGIICILANKFPSPCLVCFVVLVNLVSVGLAITAIVFCSVELRRVYFHIHCNPPDYSYDRTTASPLKRAQMNELLKECENFQELVKFMGGGVHVMMLVFASLQICLSISSSVLSLKALFKKKKGDEMEDPECFKPLVEEGLTSPTC</sequence>
<keyword evidence="4 6" id="KW-1133">Transmembrane helix</keyword>
<dbReference type="OMA" id="LMCVLSE"/>
<evidence type="ECO:0000256" key="6">
    <source>
        <dbReference type="SAM" id="Phobius"/>
    </source>
</evidence>
<reference evidence="7" key="2">
    <citation type="submission" date="2025-08" db="UniProtKB">
        <authorList>
            <consortium name="Ensembl"/>
        </authorList>
    </citation>
    <scope>IDENTIFICATION</scope>
</reference>
<evidence type="ECO:0000313" key="8">
    <source>
        <dbReference type="Proteomes" id="UP001501920"/>
    </source>
</evidence>
<dbReference type="Pfam" id="PF04103">
    <property type="entry name" value="CD20"/>
    <property type="match status" value="1"/>
</dbReference>
<dbReference type="GeneTree" id="ENSGT00510000051675"/>
<dbReference type="InterPro" id="IPR030417">
    <property type="entry name" value="MS4A"/>
</dbReference>
<name>A0A3B4DE92_PYGNA</name>
<evidence type="ECO:0000256" key="4">
    <source>
        <dbReference type="ARBA" id="ARBA00022989"/>
    </source>
</evidence>
<evidence type="ECO:0000313" key="7">
    <source>
        <dbReference type="Ensembl" id="ENSPNAP00000021773.1"/>
    </source>
</evidence>
<dbReference type="InterPro" id="IPR007237">
    <property type="entry name" value="CD20-like"/>
</dbReference>
<comment type="similarity">
    <text evidence="2">Belongs to the MS4A family.</text>
</comment>
<dbReference type="PANTHER" id="PTHR23320:SF125">
    <property type="entry name" value="TRANSMEMBRANE PROTEIN 176L.1-RELATED"/>
    <property type="match status" value="1"/>
</dbReference>